<gene>
    <name evidence="1" type="ORF">VC82_602</name>
</gene>
<dbReference type="KEGG" id="mlt:VC82_602"/>
<name>A0A0D5YQS3_9FLAO</name>
<accession>A0A0D5YQS3</accession>
<dbReference type="EMBL" id="CP011071">
    <property type="protein sequence ID" value="AKA34274.1"/>
    <property type="molecule type" value="Genomic_DNA"/>
</dbReference>
<reference evidence="1 2" key="1">
    <citation type="submission" date="2015-03" db="EMBL/GenBank/DDBJ databases">
        <title>Complete genome sequence of Muricauda lutaonensis CC-HSB-11T, isolated from a coastal hot spring.</title>
        <authorList>
            <person name="Kim K.M."/>
        </authorList>
    </citation>
    <scope>NUCLEOTIDE SEQUENCE [LARGE SCALE GENOMIC DNA]</scope>
    <source>
        <strain evidence="1 2">CC-HSB-11</strain>
    </source>
</reference>
<protein>
    <submittedName>
        <fullName evidence="1">Uncharacterized protein</fullName>
    </submittedName>
</protein>
<dbReference type="HOGENOM" id="CLU_202388_0_0_10"/>
<organism evidence="1 2">
    <name type="scientific">Flagellimonas lutaonensis</name>
    <dbReference type="NCBI Taxonomy" id="516051"/>
    <lineage>
        <taxon>Bacteria</taxon>
        <taxon>Pseudomonadati</taxon>
        <taxon>Bacteroidota</taxon>
        <taxon>Flavobacteriia</taxon>
        <taxon>Flavobacteriales</taxon>
        <taxon>Flavobacteriaceae</taxon>
        <taxon>Flagellimonas</taxon>
    </lineage>
</organism>
<dbReference type="STRING" id="516051.VC82_602"/>
<sequence length="71" mass="8433">MNDLKELLNEISDLTNTIETQYPELYQFLEEDPMTLPVARHPKVDKSTLEKYLQSLRELLKHHLETHNNRG</sequence>
<proteinExistence type="predicted"/>
<dbReference type="OrthoDB" id="680581at2"/>
<evidence type="ECO:0000313" key="1">
    <source>
        <dbReference type="EMBL" id="AKA34274.1"/>
    </source>
</evidence>
<dbReference type="RefSeq" id="WP_045801057.1">
    <property type="nucleotide sequence ID" value="NZ_CP011071.1"/>
</dbReference>
<keyword evidence="2" id="KW-1185">Reference proteome</keyword>
<evidence type="ECO:0000313" key="2">
    <source>
        <dbReference type="Proteomes" id="UP000032726"/>
    </source>
</evidence>
<dbReference type="AlphaFoldDB" id="A0A0D5YQS3"/>
<dbReference type="Proteomes" id="UP000032726">
    <property type="component" value="Chromosome"/>
</dbReference>